<feature type="transmembrane region" description="Helical" evidence="10">
    <location>
        <begin position="300"/>
        <end position="321"/>
    </location>
</feature>
<keyword evidence="7 10" id="KW-0472">Membrane</keyword>
<evidence type="ECO:0000256" key="4">
    <source>
        <dbReference type="ARBA" id="ARBA00022960"/>
    </source>
</evidence>
<dbReference type="PANTHER" id="PTHR43486:SF1">
    <property type="entry name" value="LIPID II FLIPPASE MURJ-RELATED"/>
    <property type="match status" value="1"/>
</dbReference>
<feature type="transmembrane region" description="Helical" evidence="10">
    <location>
        <begin position="333"/>
        <end position="355"/>
    </location>
</feature>
<name>A0A7Y7WH92_9PSED</name>
<evidence type="ECO:0000313" key="12">
    <source>
        <dbReference type="Proteomes" id="UP000582981"/>
    </source>
</evidence>
<protein>
    <submittedName>
        <fullName evidence="11">Murein biosynthesis integral membrane protein MurJ</fullName>
    </submittedName>
</protein>
<evidence type="ECO:0000256" key="3">
    <source>
        <dbReference type="ARBA" id="ARBA00022692"/>
    </source>
</evidence>
<evidence type="ECO:0000256" key="8">
    <source>
        <dbReference type="ARBA" id="ARBA00060041"/>
    </source>
</evidence>
<evidence type="ECO:0000256" key="6">
    <source>
        <dbReference type="ARBA" id="ARBA00022989"/>
    </source>
</evidence>
<organism evidence="11 12">
    <name type="scientific">Pseudomonas gingeri</name>
    <dbReference type="NCBI Taxonomy" id="117681"/>
    <lineage>
        <taxon>Bacteria</taxon>
        <taxon>Pseudomonadati</taxon>
        <taxon>Pseudomonadota</taxon>
        <taxon>Gammaproteobacteria</taxon>
        <taxon>Pseudomonadales</taxon>
        <taxon>Pseudomonadaceae</taxon>
        <taxon>Pseudomonas</taxon>
    </lineage>
</organism>
<evidence type="ECO:0000256" key="7">
    <source>
        <dbReference type="ARBA" id="ARBA00023136"/>
    </source>
</evidence>
<dbReference type="GO" id="GO:0008360">
    <property type="term" value="P:regulation of cell shape"/>
    <property type="evidence" value="ECO:0007669"/>
    <property type="project" value="UniProtKB-KW"/>
</dbReference>
<keyword evidence="2" id="KW-1003">Cell membrane</keyword>
<accession>A0A7Y7WH92</accession>
<evidence type="ECO:0000313" key="11">
    <source>
        <dbReference type="EMBL" id="NWB48459.1"/>
    </source>
</evidence>
<dbReference type="PANTHER" id="PTHR43486">
    <property type="entry name" value="LIPID II FLIPPASE MURJ-RELATED"/>
    <property type="match status" value="1"/>
</dbReference>
<dbReference type="PRINTS" id="PR01806">
    <property type="entry name" value="VIRFACTRMVIN"/>
</dbReference>
<keyword evidence="5" id="KW-0573">Peptidoglycan synthesis</keyword>
<keyword evidence="6 10" id="KW-1133">Transmembrane helix</keyword>
<dbReference type="AlphaFoldDB" id="A0A7Y7WH92"/>
<dbReference type="InterPro" id="IPR004268">
    <property type="entry name" value="MurJ"/>
</dbReference>
<gene>
    <name evidence="11" type="ORF">HX829_18360</name>
</gene>
<feature type="transmembrane region" description="Helical" evidence="10">
    <location>
        <begin position="39"/>
        <end position="65"/>
    </location>
</feature>
<feature type="transmembrane region" description="Helical" evidence="10">
    <location>
        <begin position="149"/>
        <end position="169"/>
    </location>
</feature>
<comment type="function">
    <text evidence="8">Involved in peptidoglycan biosynthesis. Transports lipid-linked peptidoglycan precursors from the inner to the outer leaflet of the cytoplasmic membrane.</text>
</comment>
<evidence type="ECO:0000256" key="1">
    <source>
        <dbReference type="ARBA" id="ARBA00004651"/>
    </source>
</evidence>
<sequence length="471" mass="49526">MLGSTLWLTLATLTGLVAGFAREWLLVAAWGAGGRSDSFLVALFLPDALRMALAAGLLSAAALPLYQQRTATEQTAWLGAMVPRLLLCGLLLALVLSAGSPLWVRLIGPGLDSQGYALAGASLHWLAWCVPGVILHALFCIPLQARSRFVLAGLGSLLFNLPPVLYLAILRQAATPTGLASACVLGSLLMPTLLLPTMYRSGWKPWQLGHAPGAVKELLQRIGPLLSSNLASQGLALLERMVASLLGEGAVTWINLARKLINLPLIALMSLNQVLLGLMSGSQGSERLGLLRKGLASASLLTLPAVVGLIGAAGALVSLLLPHQAADSPLPELLAWFSIPLVFGAWNALLARYAYAAGDTRLPLTCELTGSLLNALLLAVLPHFLGLIGIALAAICGVILTGLLLIRRQQLQAQVPWLSHGLLGLAVMVLAALVLHPLHGIWLQLGLSSLCSLILLIALAAWLRPWRAVPG</sequence>
<feature type="transmembrane region" description="Helical" evidence="10">
    <location>
        <begin position="116"/>
        <end position="137"/>
    </location>
</feature>
<comment type="similarity">
    <text evidence="9">Belongs to the MurJ/MviN family.</text>
</comment>
<feature type="transmembrane region" description="Helical" evidence="10">
    <location>
        <begin position="260"/>
        <end position="280"/>
    </location>
</feature>
<feature type="transmembrane region" description="Helical" evidence="10">
    <location>
        <begin position="417"/>
        <end position="435"/>
    </location>
</feature>
<keyword evidence="4" id="KW-0133">Cell shape</keyword>
<evidence type="ECO:0000256" key="10">
    <source>
        <dbReference type="SAM" id="Phobius"/>
    </source>
</evidence>
<reference evidence="11 12" key="1">
    <citation type="submission" date="2020-04" db="EMBL/GenBank/DDBJ databases">
        <title>Molecular characterization of pseudomonads from Agaricus bisporus reveal novel blotch 2 pathogens in Western Europe.</title>
        <authorList>
            <person name="Taparia T."/>
            <person name="Krijger M."/>
            <person name="Haynes E."/>
            <person name="Elpinstone J.G."/>
            <person name="Noble R."/>
            <person name="Van Der Wolf J."/>
        </authorList>
    </citation>
    <scope>NUCLEOTIDE SEQUENCE [LARGE SCALE GENOMIC DNA]</scope>
    <source>
        <strain evidence="11 12">F1001</strain>
    </source>
</reference>
<dbReference type="GO" id="GO:0009252">
    <property type="term" value="P:peptidoglycan biosynthetic process"/>
    <property type="evidence" value="ECO:0007669"/>
    <property type="project" value="UniProtKB-KW"/>
</dbReference>
<evidence type="ECO:0000256" key="9">
    <source>
        <dbReference type="ARBA" id="ARBA00061532"/>
    </source>
</evidence>
<feature type="transmembrane region" description="Helical" evidence="10">
    <location>
        <begin position="175"/>
        <end position="195"/>
    </location>
</feature>
<proteinExistence type="inferred from homology"/>
<feature type="transmembrane region" description="Helical" evidence="10">
    <location>
        <begin position="441"/>
        <end position="463"/>
    </location>
</feature>
<dbReference type="EMBL" id="JACAPU010000021">
    <property type="protein sequence ID" value="NWB48459.1"/>
    <property type="molecule type" value="Genomic_DNA"/>
</dbReference>
<dbReference type="RefSeq" id="WP_177144815.1">
    <property type="nucleotide sequence ID" value="NZ_JACAPU010000021.1"/>
</dbReference>
<comment type="caution">
    <text evidence="11">The sequence shown here is derived from an EMBL/GenBank/DDBJ whole genome shotgun (WGS) entry which is preliminary data.</text>
</comment>
<feature type="transmembrane region" description="Helical" evidence="10">
    <location>
        <begin position="85"/>
        <end position="104"/>
    </location>
</feature>
<dbReference type="Pfam" id="PF03023">
    <property type="entry name" value="MurJ"/>
    <property type="match status" value="1"/>
</dbReference>
<dbReference type="Proteomes" id="UP000582981">
    <property type="component" value="Unassembled WGS sequence"/>
</dbReference>
<evidence type="ECO:0000256" key="5">
    <source>
        <dbReference type="ARBA" id="ARBA00022984"/>
    </source>
</evidence>
<feature type="transmembrane region" description="Helical" evidence="10">
    <location>
        <begin position="375"/>
        <end position="405"/>
    </location>
</feature>
<dbReference type="GO" id="GO:0005886">
    <property type="term" value="C:plasma membrane"/>
    <property type="evidence" value="ECO:0007669"/>
    <property type="project" value="UniProtKB-SubCell"/>
</dbReference>
<evidence type="ECO:0000256" key="2">
    <source>
        <dbReference type="ARBA" id="ARBA00022475"/>
    </source>
</evidence>
<comment type="subcellular location">
    <subcellularLocation>
        <location evidence="1">Cell membrane</location>
        <topology evidence="1">Multi-pass membrane protein</topology>
    </subcellularLocation>
</comment>
<keyword evidence="3 10" id="KW-0812">Transmembrane</keyword>